<dbReference type="Pfam" id="PF00990">
    <property type="entry name" value="GGDEF"/>
    <property type="match status" value="1"/>
</dbReference>
<dbReference type="NCBIfam" id="TIGR00229">
    <property type="entry name" value="sensory_box"/>
    <property type="match status" value="1"/>
</dbReference>
<feature type="domain" description="GGDEF" evidence="3">
    <location>
        <begin position="356"/>
        <end position="497"/>
    </location>
</feature>
<protein>
    <submittedName>
        <fullName evidence="4">EAL domain-containing protein</fullName>
    </submittedName>
</protein>
<dbReference type="EMBL" id="BAABBO010000002">
    <property type="protein sequence ID" value="GAA3953301.1"/>
    <property type="molecule type" value="Genomic_DNA"/>
</dbReference>
<dbReference type="SUPFAM" id="SSF55785">
    <property type="entry name" value="PYP-like sensor domain (PAS domain)"/>
    <property type="match status" value="1"/>
</dbReference>
<dbReference type="SUPFAM" id="SSF141868">
    <property type="entry name" value="EAL domain-like"/>
    <property type="match status" value="1"/>
</dbReference>
<dbReference type="InterPro" id="IPR035919">
    <property type="entry name" value="EAL_sf"/>
</dbReference>
<evidence type="ECO:0000313" key="5">
    <source>
        <dbReference type="Proteomes" id="UP001501337"/>
    </source>
</evidence>
<feature type="domain" description="EAL" evidence="2">
    <location>
        <begin position="506"/>
        <end position="760"/>
    </location>
</feature>
<dbReference type="InterPro" id="IPR029016">
    <property type="entry name" value="GAF-like_dom_sf"/>
</dbReference>
<dbReference type="InterPro" id="IPR029787">
    <property type="entry name" value="Nucleotide_cyclase"/>
</dbReference>
<dbReference type="InterPro" id="IPR013767">
    <property type="entry name" value="PAS_fold"/>
</dbReference>
<dbReference type="InterPro" id="IPR035965">
    <property type="entry name" value="PAS-like_dom_sf"/>
</dbReference>
<dbReference type="Gene3D" id="3.30.450.20">
    <property type="entry name" value="PAS domain"/>
    <property type="match status" value="1"/>
</dbReference>
<dbReference type="SMART" id="SM00065">
    <property type="entry name" value="GAF"/>
    <property type="match status" value="1"/>
</dbReference>
<dbReference type="CDD" id="cd01949">
    <property type="entry name" value="GGDEF"/>
    <property type="match status" value="1"/>
</dbReference>
<dbReference type="Pfam" id="PF01590">
    <property type="entry name" value="GAF"/>
    <property type="match status" value="1"/>
</dbReference>
<dbReference type="InterPro" id="IPR001633">
    <property type="entry name" value="EAL_dom"/>
</dbReference>
<organism evidence="4 5">
    <name type="scientific">Allohahella marinimesophila</name>
    <dbReference type="NCBI Taxonomy" id="1054972"/>
    <lineage>
        <taxon>Bacteria</taxon>
        <taxon>Pseudomonadati</taxon>
        <taxon>Pseudomonadota</taxon>
        <taxon>Gammaproteobacteria</taxon>
        <taxon>Oceanospirillales</taxon>
        <taxon>Hahellaceae</taxon>
        <taxon>Allohahella</taxon>
    </lineage>
</organism>
<dbReference type="InterPro" id="IPR000014">
    <property type="entry name" value="PAS"/>
</dbReference>
<dbReference type="SUPFAM" id="SSF55073">
    <property type="entry name" value="Nucleotide cyclase"/>
    <property type="match status" value="1"/>
</dbReference>
<dbReference type="Gene3D" id="3.30.70.270">
    <property type="match status" value="1"/>
</dbReference>
<dbReference type="RefSeq" id="WP_344804003.1">
    <property type="nucleotide sequence ID" value="NZ_BAABBO010000002.1"/>
</dbReference>
<proteinExistence type="predicted"/>
<dbReference type="CDD" id="cd01948">
    <property type="entry name" value="EAL"/>
    <property type="match status" value="1"/>
</dbReference>
<dbReference type="PANTHER" id="PTHR44757:SF2">
    <property type="entry name" value="BIOFILM ARCHITECTURE MAINTENANCE PROTEIN MBAA"/>
    <property type="match status" value="1"/>
</dbReference>
<dbReference type="InterPro" id="IPR000160">
    <property type="entry name" value="GGDEF_dom"/>
</dbReference>
<dbReference type="Pfam" id="PF00989">
    <property type="entry name" value="PAS"/>
    <property type="match status" value="1"/>
</dbReference>
<keyword evidence="5" id="KW-1185">Reference proteome</keyword>
<dbReference type="Gene3D" id="3.30.450.40">
    <property type="match status" value="1"/>
</dbReference>
<evidence type="ECO:0000259" key="3">
    <source>
        <dbReference type="PROSITE" id="PS50887"/>
    </source>
</evidence>
<dbReference type="InterPro" id="IPR052155">
    <property type="entry name" value="Biofilm_reg_signaling"/>
</dbReference>
<dbReference type="SMART" id="SM00052">
    <property type="entry name" value="EAL"/>
    <property type="match status" value="1"/>
</dbReference>
<dbReference type="SMART" id="SM00091">
    <property type="entry name" value="PAS"/>
    <property type="match status" value="1"/>
</dbReference>
<dbReference type="PROSITE" id="PS50883">
    <property type="entry name" value="EAL"/>
    <property type="match status" value="1"/>
</dbReference>
<name>A0ABP7NSM0_9GAMM</name>
<dbReference type="InterPro" id="IPR003018">
    <property type="entry name" value="GAF"/>
</dbReference>
<evidence type="ECO:0000259" key="2">
    <source>
        <dbReference type="PROSITE" id="PS50883"/>
    </source>
</evidence>
<sequence length="764" mass="86076">MRTPNKPENELQRLAALRASGLLDSPAEERFDRLTRLAKQLFGVQNVLISLVDTNRAWSKSRQGLDVCETSRDIAFCGHAILSDDIFEVVDTLEDERFLDNPLVLGPPFIRFYAAAPITSTSGFKLGTFCLFDASPRRLTVEERWTLRDFANSVEDEIAIPASDETKRIRRAPVDRRAGLTARWRQADAQSENARVQTILDQIVDGILVVDPDGNIESLNRSAVEMFGFKRHELLGRHLSMLMPEVPFHPLPAPGPSIADNSGDSAWISKIIGFRQETLALKKDEGTMNVEFVFSDFRRGHRRQFLCMIRDVTARKELEQQINSLAFYDALTNIPNRRLLRDRLAHAMQASKRLESYGALLFIDLDRFKQLNDSAGHYVGDMLLQEAATRIRHCVRDSDTISRWGGDEFVIILENLESNQRSAAALTKQLAEKIRRQLNLPYKLGDQGSIRHQSSASVGVTLFFDEDCSIDQLLKQADMSMYQAKALGGNTTVFFDPAMDAAVKARADMEGQLRLALRDHDFMLHYQVQVDANNVPDGAEALIRWRHPTNGLMLPADFLPIAEECQLVVPIGRWVLKTACEQLAKWSESPHLSHFTMTVNISALQFQQPDFVDTVFDILDETGARPDRLKLELSETMLLARCETSLTKMRSLEARGVMFSLDHFGKGQSSLESLKTLPIEQLKIDRSFVWEMRDKSSDVTIPRTIIALGNNMGIRVIAEGVENDFHRGQLRSMGCSGYQGYLYGRPLPAGEFESSLITEGEPAQ</sequence>
<dbReference type="SUPFAM" id="SSF55781">
    <property type="entry name" value="GAF domain-like"/>
    <property type="match status" value="1"/>
</dbReference>
<dbReference type="SMART" id="SM00267">
    <property type="entry name" value="GGDEF"/>
    <property type="match status" value="1"/>
</dbReference>
<dbReference type="NCBIfam" id="TIGR00254">
    <property type="entry name" value="GGDEF"/>
    <property type="match status" value="1"/>
</dbReference>
<dbReference type="PROSITE" id="PS50887">
    <property type="entry name" value="GGDEF"/>
    <property type="match status" value="1"/>
</dbReference>
<reference evidence="5" key="1">
    <citation type="journal article" date="2019" name="Int. J. Syst. Evol. Microbiol.">
        <title>The Global Catalogue of Microorganisms (GCM) 10K type strain sequencing project: providing services to taxonomists for standard genome sequencing and annotation.</title>
        <authorList>
            <consortium name="The Broad Institute Genomics Platform"/>
            <consortium name="The Broad Institute Genome Sequencing Center for Infectious Disease"/>
            <person name="Wu L."/>
            <person name="Ma J."/>
        </authorList>
    </citation>
    <scope>NUCLEOTIDE SEQUENCE [LARGE SCALE GENOMIC DNA]</scope>
    <source>
        <strain evidence="5">JCM 17555</strain>
    </source>
</reference>
<evidence type="ECO:0000259" key="1">
    <source>
        <dbReference type="PROSITE" id="PS50112"/>
    </source>
</evidence>
<comment type="caution">
    <text evidence="4">The sequence shown here is derived from an EMBL/GenBank/DDBJ whole genome shotgun (WGS) entry which is preliminary data.</text>
</comment>
<dbReference type="Proteomes" id="UP001501337">
    <property type="component" value="Unassembled WGS sequence"/>
</dbReference>
<feature type="domain" description="PAS" evidence="1">
    <location>
        <begin position="192"/>
        <end position="245"/>
    </location>
</feature>
<evidence type="ECO:0000313" key="4">
    <source>
        <dbReference type="EMBL" id="GAA3953301.1"/>
    </source>
</evidence>
<dbReference type="InterPro" id="IPR043128">
    <property type="entry name" value="Rev_trsase/Diguanyl_cyclase"/>
</dbReference>
<dbReference type="PANTHER" id="PTHR44757">
    <property type="entry name" value="DIGUANYLATE CYCLASE DGCP"/>
    <property type="match status" value="1"/>
</dbReference>
<dbReference type="Gene3D" id="3.20.20.450">
    <property type="entry name" value="EAL domain"/>
    <property type="match status" value="1"/>
</dbReference>
<dbReference type="CDD" id="cd00130">
    <property type="entry name" value="PAS"/>
    <property type="match status" value="1"/>
</dbReference>
<dbReference type="PROSITE" id="PS50112">
    <property type="entry name" value="PAS"/>
    <property type="match status" value="1"/>
</dbReference>
<dbReference type="Pfam" id="PF00563">
    <property type="entry name" value="EAL"/>
    <property type="match status" value="1"/>
</dbReference>
<accession>A0ABP7NSM0</accession>
<gene>
    <name evidence="4" type="ORF">GCM10022278_10280</name>
</gene>